<dbReference type="Proteomes" id="UP001152320">
    <property type="component" value="Chromosome 5"/>
</dbReference>
<evidence type="ECO:0000259" key="3">
    <source>
        <dbReference type="PROSITE" id="PS50158"/>
    </source>
</evidence>
<keyword evidence="1" id="KW-0862">Zinc</keyword>
<dbReference type="PANTHER" id="PTHR37984:SF15">
    <property type="entry name" value="INTEGRASE CATALYTIC DOMAIN-CONTAINING PROTEIN"/>
    <property type="match status" value="1"/>
</dbReference>
<organism evidence="5 6">
    <name type="scientific">Holothuria leucospilota</name>
    <name type="common">Black long sea cucumber</name>
    <name type="synonym">Mertensiothuria leucospilota</name>
    <dbReference type="NCBI Taxonomy" id="206669"/>
    <lineage>
        <taxon>Eukaryota</taxon>
        <taxon>Metazoa</taxon>
        <taxon>Echinodermata</taxon>
        <taxon>Eleutherozoa</taxon>
        <taxon>Echinozoa</taxon>
        <taxon>Holothuroidea</taxon>
        <taxon>Aspidochirotacea</taxon>
        <taxon>Aspidochirotida</taxon>
        <taxon>Holothuriidae</taxon>
        <taxon>Holothuria</taxon>
    </lineage>
</organism>
<dbReference type="InterPro" id="IPR050951">
    <property type="entry name" value="Retrovirus_Pol_polyprotein"/>
</dbReference>
<dbReference type="GO" id="GO:0008270">
    <property type="term" value="F:zinc ion binding"/>
    <property type="evidence" value="ECO:0007669"/>
    <property type="project" value="UniProtKB-KW"/>
</dbReference>
<dbReference type="PANTHER" id="PTHR37984">
    <property type="entry name" value="PROTEIN CBG26694"/>
    <property type="match status" value="1"/>
</dbReference>
<dbReference type="SMART" id="SM00343">
    <property type="entry name" value="ZnF_C2HC"/>
    <property type="match status" value="1"/>
</dbReference>
<dbReference type="PROSITE" id="PS50158">
    <property type="entry name" value="ZF_CCHC"/>
    <property type="match status" value="1"/>
</dbReference>
<evidence type="ECO:0000313" key="6">
    <source>
        <dbReference type="Proteomes" id="UP001152320"/>
    </source>
</evidence>
<keyword evidence="6" id="KW-1185">Reference proteome</keyword>
<dbReference type="EMBL" id="JAIZAY010000005">
    <property type="protein sequence ID" value="KAJ8041495.1"/>
    <property type="molecule type" value="Genomic_DNA"/>
</dbReference>
<name>A0A9Q1CB68_HOLLE</name>
<dbReference type="Gene3D" id="1.10.340.70">
    <property type="match status" value="1"/>
</dbReference>
<accession>A0A9Q1CB68</accession>
<keyword evidence="1" id="KW-0863">Zinc-finger</keyword>
<dbReference type="Pfam" id="PF00098">
    <property type="entry name" value="zf-CCHC"/>
    <property type="match status" value="1"/>
</dbReference>
<evidence type="ECO:0000313" key="5">
    <source>
        <dbReference type="EMBL" id="KAJ8041495.1"/>
    </source>
</evidence>
<dbReference type="Gene3D" id="4.10.60.10">
    <property type="entry name" value="Zinc finger, CCHC-type"/>
    <property type="match status" value="1"/>
</dbReference>
<feature type="compositionally biased region" description="Polar residues" evidence="2">
    <location>
        <begin position="30"/>
        <end position="40"/>
    </location>
</feature>
<dbReference type="InterPro" id="IPR041588">
    <property type="entry name" value="Integrase_H2C2"/>
</dbReference>
<feature type="compositionally biased region" description="Basic and acidic residues" evidence="2">
    <location>
        <begin position="43"/>
        <end position="55"/>
    </location>
</feature>
<dbReference type="AlphaFoldDB" id="A0A9Q1CB68"/>
<dbReference type="SUPFAM" id="SSF57756">
    <property type="entry name" value="Retrovirus zinc finger-like domains"/>
    <property type="match status" value="1"/>
</dbReference>
<dbReference type="InterPro" id="IPR036397">
    <property type="entry name" value="RNaseH_sf"/>
</dbReference>
<dbReference type="Pfam" id="PF00665">
    <property type="entry name" value="rve"/>
    <property type="match status" value="1"/>
</dbReference>
<dbReference type="PROSITE" id="PS50994">
    <property type="entry name" value="INTEGRASE"/>
    <property type="match status" value="1"/>
</dbReference>
<comment type="caution">
    <text evidence="5">The sequence shown here is derived from an EMBL/GenBank/DDBJ whole genome shotgun (WGS) entry which is preliminary data.</text>
</comment>
<evidence type="ECO:0000259" key="4">
    <source>
        <dbReference type="PROSITE" id="PS50994"/>
    </source>
</evidence>
<evidence type="ECO:0000256" key="2">
    <source>
        <dbReference type="SAM" id="MobiDB-lite"/>
    </source>
</evidence>
<dbReference type="GO" id="GO:0003676">
    <property type="term" value="F:nucleic acid binding"/>
    <property type="evidence" value="ECO:0007669"/>
    <property type="project" value="InterPro"/>
</dbReference>
<dbReference type="Pfam" id="PF17921">
    <property type="entry name" value="Integrase_H2C2"/>
    <property type="match status" value="1"/>
</dbReference>
<keyword evidence="1" id="KW-0479">Metal-binding</keyword>
<feature type="domain" description="Integrase catalytic" evidence="4">
    <location>
        <begin position="428"/>
        <end position="557"/>
    </location>
</feature>
<dbReference type="Gene3D" id="3.30.420.10">
    <property type="entry name" value="Ribonuclease H-like superfamily/Ribonuclease H"/>
    <property type="match status" value="1"/>
</dbReference>
<dbReference type="InterPro" id="IPR012337">
    <property type="entry name" value="RNaseH-like_sf"/>
</dbReference>
<dbReference type="FunFam" id="1.10.340.70:FF:000001">
    <property type="entry name" value="Retrovirus-related Pol polyprotein from transposon gypsy-like Protein"/>
    <property type="match status" value="1"/>
</dbReference>
<proteinExistence type="predicted"/>
<sequence length="557" mass="62155">MAAIVKLADSFLEAHGGLGTLSESNKKKSTQQSNEVSKSNRTPRHDKFGKGKDIKSENQNKRTCFVCGKTGHFARDCNRWKTVNKLAAMQLDNQDVALEETKGENVNIDTTACMIVLPDKEVLKKNENGFINLSNETKVPVLSAACSSKGTRRLPVTEGLVGDKKVSVLRDTGCTGVVVRKDFVKSHQFTGETVCCILIDRTVHWLPVAVIRIDTKFIKGEVRAICMENPIYDLIVGNISNCEQQVQEGKVSEGCDSNMGMAENIDANVVSADETRAQKLAKQKPFRELKIPKKTLQVAQTNDDTLVKVRKAAESGVQNVGKNGSISRFFYENGILYRNFCSPRVEHGNEFRQLVVPAKFRSQVMELAHESLLGGHLGSKKTVDRVLAHFFWPGIQADIIRFCRSCNVCQRTLPKGKVTKVPLGTMPVIEMPFERVAVDIIGPIQPATERGNRYILTVMDYATRYPEAIALPSIEAERVAEALVEIYTRVSIRREILTDQGTQFTSEVMQQVSKLLSIRQLTTTQYHPACNGLVECFNGTLKQMLKRTCAERPRDWD</sequence>
<dbReference type="InterPro" id="IPR001584">
    <property type="entry name" value="Integrase_cat-core"/>
</dbReference>
<dbReference type="InterPro" id="IPR001878">
    <property type="entry name" value="Znf_CCHC"/>
</dbReference>
<evidence type="ECO:0000256" key="1">
    <source>
        <dbReference type="PROSITE-ProRule" id="PRU00047"/>
    </source>
</evidence>
<dbReference type="GO" id="GO:0015074">
    <property type="term" value="P:DNA integration"/>
    <property type="evidence" value="ECO:0007669"/>
    <property type="project" value="InterPro"/>
</dbReference>
<reference evidence="5" key="1">
    <citation type="submission" date="2021-10" db="EMBL/GenBank/DDBJ databases">
        <title>Tropical sea cucumber genome reveals ecological adaptation and Cuvierian tubules defense mechanism.</title>
        <authorList>
            <person name="Chen T."/>
        </authorList>
    </citation>
    <scope>NUCLEOTIDE SEQUENCE</scope>
    <source>
        <strain evidence="5">Nanhai2018</strain>
        <tissue evidence="5">Muscle</tissue>
    </source>
</reference>
<feature type="domain" description="CCHC-type" evidence="3">
    <location>
        <begin position="64"/>
        <end position="77"/>
    </location>
</feature>
<gene>
    <name evidence="5" type="ORF">HOLleu_12325</name>
</gene>
<dbReference type="OrthoDB" id="6153221at2759"/>
<dbReference type="InterPro" id="IPR036875">
    <property type="entry name" value="Znf_CCHC_sf"/>
</dbReference>
<dbReference type="SUPFAM" id="SSF53098">
    <property type="entry name" value="Ribonuclease H-like"/>
    <property type="match status" value="1"/>
</dbReference>
<feature type="region of interest" description="Disordered" evidence="2">
    <location>
        <begin position="18"/>
        <end position="55"/>
    </location>
</feature>
<protein>
    <submittedName>
        <fullName evidence="5">Uncharacterized protein</fullName>
    </submittedName>
</protein>